<dbReference type="InterPro" id="IPR011008">
    <property type="entry name" value="Dimeric_a/b-barrel"/>
</dbReference>
<gene>
    <name evidence="6" type="ORF">ENO04_05660</name>
</gene>
<evidence type="ECO:0000256" key="4">
    <source>
        <dbReference type="ARBA" id="ARBA00029440"/>
    </source>
</evidence>
<dbReference type="SUPFAM" id="SSF46785">
    <property type="entry name" value="Winged helix' DNA-binding domain"/>
    <property type="match status" value="1"/>
</dbReference>
<organism evidence="6">
    <name type="scientific">Fervidicoccus fontis</name>
    <dbReference type="NCBI Taxonomy" id="683846"/>
    <lineage>
        <taxon>Archaea</taxon>
        <taxon>Thermoproteota</taxon>
        <taxon>Thermoprotei</taxon>
        <taxon>Fervidicoccales</taxon>
        <taxon>Fervidicoccaceae</taxon>
        <taxon>Fervidicoccus</taxon>
    </lineage>
</organism>
<keyword evidence="3" id="KW-0804">Transcription</keyword>
<dbReference type="PRINTS" id="PR00033">
    <property type="entry name" value="HTHASNC"/>
</dbReference>
<dbReference type="InterPro" id="IPR019887">
    <property type="entry name" value="Tscrpt_reg_AsnC/Lrp_C"/>
</dbReference>
<evidence type="ECO:0000259" key="5">
    <source>
        <dbReference type="PROSITE" id="PS50956"/>
    </source>
</evidence>
<dbReference type="PROSITE" id="PS50956">
    <property type="entry name" value="HTH_ASNC_2"/>
    <property type="match status" value="1"/>
</dbReference>
<dbReference type="InterPro" id="IPR036390">
    <property type="entry name" value="WH_DNA-bd_sf"/>
</dbReference>
<dbReference type="CDD" id="cd00090">
    <property type="entry name" value="HTH_ARSR"/>
    <property type="match status" value="1"/>
</dbReference>
<evidence type="ECO:0000256" key="3">
    <source>
        <dbReference type="ARBA" id="ARBA00023163"/>
    </source>
</evidence>
<dbReference type="SUPFAM" id="SSF54909">
    <property type="entry name" value="Dimeric alpha+beta barrel"/>
    <property type="match status" value="1"/>
</dbReference>
<dbReference type="GO" id="GO:0043200">
    <property type="term" value="P:response to amino acid"/>
    <property type="evidence" value="ECO:0007669"/>
    <property type="project" value="TreeGrafter"/>
</dbReference>
<dbReference type="InterPro" id="IPR019888">
    <property type="entry name" value="Tscrpt_reg_AsnC-like"/>
</dbReference>
<evidence type="ECO:0000256" key="1">
    <source>
        <dbReference type="ARBA" id="ARBA00023015"/>
    </source>
</evidence>
<evidence type="ECO:0000313" key="6">
    <source>
        <dbReference type="EMBL" id="HDS11079.1"/>
    </source>
</evidence>
<dbReference type="InterPro" id="IPR036388">
    <property type="entry name" value="WH-like_DNA-bd_sf"/>
</dbReference>
<evidence type="ECO:0000256" key="2">
    <source>
        <dbReference type="ARBA" id="ARBA00023125"/>
    </source>
</evidence>
<dbReference type="PANTHER" id="PTHR30154:SF34">
    <property type="entry name" value="TRANSCRIPTIONAL REGULATOR AZLB"/>
    <property type="match status" value="1"/>
</dbReference>
<reference evidence="6" key="1">
    <citation type="journal article" date="2020" name="mSystems">
        <title>Genome- and Community-Level Interaction Insights into Carbon Utilization and Element Cycling Functions of Hydrothermarchaeota in Hydrothermal Sediment.</title>
        <authorList>
            <person name="Zhou Z."/>
            <person name="Liu Y."/>
            <person name="Xu W."/>
            <person name="Pan J."/>
            <person name="Luo Z.H."/>
            <person name="Li M."/>
        </authorList>
    </citation>
    <scope>NUCLEOTIDE SEQUENCE [LARGE SCALE GENOMIC DNA]</scope>
    <source>
        <strain evidence="6">SpSt-123</strain>
    </source>
</reference>
<dbReference type="Pfam" id="PF13404">
    <property type="entry name" value="HTH_AsnC-type"/>
    <property type="match status" value="1"/>
</dbReference>
<accession>A0A7C1E279</accession>
<dbReference type="InterPro" id="IPR000485">
    <property type="entry name" value="AsnC-type_HTH_dom"/>
</dbReference>
<comment type="caution">
    <text evidence="6">The sequence shown here is derived from an EMBL/GenBank/DDBJ whole genome shotgun (WGS) entry which is preliminary data.</text>
</comment>
<proteinExistence type="predicted"/>
<dbReference type="EMBL" id="DSDY01000167">
    <property type="protein sequence ID" value="HDS11079.1"/>
    <property type="molecule type" value="Genomic_DNA"/>
</dbReference>
<keyword evidence="1" id="KW-0805">Transcription regulation</keyword>
<dbReference type="SMART" id="SM00344">
    <property type="entry name" value="HTH_ASNC"/>
    <property type="match status" value="1"/>
</dbReference>
<dbReference type="Gene3D" id="3.30.70.920">
    <property type="match status" value="1"/>
</dbReference>
<dbReference type="Gene3D" id="1.10.10.10">
    <property type="entry name" value="Winged helix-like DNA-binding domain superfamily/Winged helix DNA-binding domain"/>
    <property type="match status" value="1"/>
</dbReference>
<dbReference type="AlphaFoldDB" id="A0A7C1E279"/>
<dbReference type="InterPro" id="IPR011991">
    <property type="entry name" value="ArsR-like_HTH"/>
</dbReference>
<keyword evidence="2" id="KW-0238">DNA-binding</keyword>
<name>A0A7C1E279_9CREN</name>
<dbReference type="PANTHER" id="PTHR30154">
    <property type="entry name" value="LEUCINE-RESPONSIVE REGULATORY PROTEIN"/>
    <property type="match status" value="1"/>
</dbReference>
<protein>
    <submittedName>
        <fullName evidence="6">Lrp/AsnC family transcriptional regulator</fullName>
    </submittedName>
</protein>
<sequence length="138" mass="15607">MDEIDKKILNKLIVDARASWTTLAKELGVNESTIRYRVRKLEDSGVIVGYKAKINYVKAGLTSSLTGIDVEPEHLWSVLNELKQKDEVVQLYLTTGDHVIIAEIIAENKELLERIHKYISSLPGVKRVCPSIVTDIYK</sequence>
<dbReference type="GO" id="GO:0043565">
    <property type="term" value="F:sequence-specific DNA binding"/>
    <property type="evidence" value="ECO:0007669"/>
    <property type="project" value="InterPro"/>
</dbReference>
<dbReference type="Pfam" id="PF01037">
    <property type="entry name" value="AsnC_trans_reg"/>
    <property type="match status" value="1"/>
</dbReference>
<feature type="domain" description="HTH asnC-type" evidence="5">
    <location>
        <begin position="1"/>
        <end position="62"/>
    </location>
</feature>
<dbReference type="GO" id="GO:0005829">
    <property type="term" value="C:cytosol"/>
    <property type="evidence" value="ECO:0007669"/>
    <property type="project" value="TreeGrafter"/>
</dbReference>
<comment type="pathway">
    <text evidence="4">Amino-acid biosynthesis.</text>
</comment>